<dbReference type="OrthoDB" id="9816431at2"/>
<dbReference type="SUPFAM" id="SSF48498">
    <property type="entry name" value="Tetracyclin repressor-like, C-terminal domain"/>
    <property type="match status" value="1"/>
</dbReference>
<name>A0A3A1NZS2_9SPHN</name>
<accession>A0A3A1NZS2</accession>
<dbReference type="InterPro" id="IPR036271">
    <property type="entry name" value="Tet_transcr_reg_TetR-rel_C_sf"/>
</dbReference>
<dbReference type="EMBL" id="QXFM01000135">
    <property type="protein sequence ID" value="RIV81607.1"/>
    <property type="molecule type" value="Genomic_DNA"/>
</dbReference>
<protein>
    <submittedName>
        <fullName evidence="5">TetR/AcrR family transcriptional regulator</fullName>
    </submittedName>
</protein>
<evidence type="ECO:0000256" key="3">
    <source>
        <dbReference type="SAM" id="MobiDB-lite"/>
    </source>
</evidence>
<feature type="domain" description="HTH tetR-type" evidence="4">
    <location>
        <begin position="54"/>
        <end position="114"/>
    </location>
</feature>
<keyword evidence="6" id="KW-1185">Reference proteome</keyword>
<evidence type="ECO:0000313" key="6">
    <source>
        <dbReference type="Proteomes" id="UP000265366"/>
    </source>
</evidence>
<dbReference type="AlphaFoldDB" id="A0A3A1NZS2"/>
<evidence type="ECO:0000313" key="5">
    <source>
        <dbReference type="EMBL" id="RIV81607.1"/>
    </source>
</evidence>
<dbReference type="InterPro" id="IPR009057">
    <property type="entry name" value="Homeodomain-like_sf"/>
</dbReference>
<feature type="compositionally biased region" description="Basic and acidic residues" evidence="3">
    <location>
        <begin position="27"/>
        <end position="47"/>
    </location>
</feature>
<dbReference type="InterPro" id="IPR001647">
    <property type="entry name" value="HTH_TetR"/>
</dbReference>
<dbReference type="SUPFAM" id="SSF46689">
    <property type="entry name" value="Homeodomain-like"/>
    <property type="match status" value="1"/>
</dbReference>
<evidence type="ECO:0000259" key="4">
    <source>
        <dbReference type="PROSITE" id="PS50977"/>
    </source>
</evidence>
<dbReference type="PANTHER" id="PTHR30328:SF54">
    <property type="entry name" value="HTH-TYPE TRANSCRIPTIONAL REPRESSOR SCO4008"/>
    <property type="match status" value="1"/>
</dbReference>
<dbReference type="Pfam" id="PF00440">
    <property type="entry name" value="TetR_N"/>
    <property type="match status" value="1"/>
</dbReference>
<evidence type="ECO:0000256" key="1">
    <source>
        <dbReference type="ARBA" id="ARBA00023125"/>
    </source>
</evidence>
<dbReference type="PROSITE" id="PS50977">
    <property type="entry name" value="HTH_TETR_2"/>
    <property type="match status" value="1"/>
</dbReference>
<dbReference type="PRINTS" id="PR00455">
    <property type="entry name" value="HTHTETR"/>
</dbReference>
<sequence length="254" mass="28261">MGKLAGMPGRADGMRCQSAPPIGPGSIKDDSDTVKRQTKKAQADQKSETGAAGPDSRQRLLKAAYEEFSANGFSGARIERITAAADVNVRMIYHHFGNKLGLLEAVLSEIFLSRQEQMGTLPERIDDFLLFLFDGYASDRHRVRLLEWEALEATAVGADRPPSRDVTDVEGRRAALQRRVDTIREAQERGEASSEIEPEVLYLILVALAIYPMSFPQSVSIALNEDPESEEFQARYRKALKKVGRLLLQPTRDE</sequence>
<comment type="caution">
    <text evidence="5">The sequence shown here is derived from an EMBL/GenBank/DDBJ whole genome shotgun (WGS) entry which is preliminary data.</text>
</comment>
<gene>
    <name evidence="5" type="ORF">D2V17_16965</name>
</gene>
<dbReference type="InterPro" id="IPR041467">
    <property type="entry name" value="Sco4008_C"/>
</dbReference>
<feature type="region of interest" description="Disordered" evidence="3">
    <location>
        <begin position="1"/>
        <end position="56"/>
    </location>
</feature>
<dbReference type="Pfam" id="PF17926">
    <property type="entry name" value="TetR_C_21"/>
    <property type="match status" value="1"/>
</dbReference>
<dbReference type="GO" id="GO:0003677">
    <property type="term" value="F:DNA binding"/>
    <property type="evidence" value="ECO:0007669"/>
    <property type="project" value="UniProtKB-UniRule"/>
</dbReference>
<proteinExistence type="predicted"/>
<reference evidence="5 6" key="1">
    <citation type="submission" date="2018-08" db="EMBL/GenBank/DDBJ databases">
        <title>Erythrobacter zhengii sp.nov., a bacterium isolated from deep-sea sediment.</title>
        <authorList>
            <person name="Fang C."/>
            <person name="Wu Y.-H."/>
            <person name="Sun C."/>
            <person name="Wang H."/>
            <person name="Cheng H."/>
            <person name="Meng F.-X."/>
            <person name="Wang C.-S."/>
            <person name="Xu X.-W."/>
        </authorList>
    </citation>
    <scope>NUCLEOTIDE SEQUENCE [LARGE SCALE GENOMIC DNA]</scope>
    <source>
        <strain evidence="5 6">CCTCC AB 2015396</strain>
    </source>
</reference>
<keyword evidence="1 2" id="KW-0238">DNA-binding</keyword>
<organism evidence="5 6">
    <name type="scientific">Aurantiacibacter xanthus</name>
    <dbReference type="NCBI Taxonomy" id="1784712"/>
    <lineage>
        <taxon>Bacteria</taxon>
        <taxon>Pseudomonadati</taxon>
        <taxon>Pseudomonadota</taxon>
        <taxon>Alphaproteobacteria</taxon>
        <taxon>Sphingomonadales</taxon>
        <taxon>Erythrobacteraceae</taxon>
        <taxon>Aurantiacibacter</taxon>
    </lineage>
</organism>
<evidence type="ECO:0000256" key="2">
    <source>
        <dbReference type="PROSITE-ProRule" id="PRU00335"/>
    </source>
</evidence>
<dbReference type="PANTHER" id="PTHR30328">
    <property type="entry name" value="TRANSCRIPTIONAL REPRESSOR"/>
    <property type="match status" value="1"/>
</dbReference>
<dbReference type="Gene3D" id="1.10.357.10">
    <property type="entry name" value="Tetracycline Repressor, domain 2"/>
    <property type="match status" value="1"/>
</dbReference>
<dbReference type="Proteomes" id="UP000265366">
    <property type="component" value="Unassembled WGS sequence"/>
</dbReference>
<dbReference type="InterPro" id="IPR050109">
    <property type="entry name" value="HTH-type_TetR-like_transc_reg"/>
</dbReference>
<feature type="DNA-binding region" description="H-T-H motif" evidence="2">
    <location>
        <begin position="77"/>
        <end position="96"/>
    </location>
</feature>